<feature type="transmembrane region" description="Helical" evidence="1">
    <location>
        <begin position="75"/>
        <end position="93"/>
    </location>
</feature>
<protein>
    <submittedName>
        <fullName evidence="2">Uncharacterized protein</fullName>
    </submittedName>
</protein>
<feature type="transmembrane region" description="Helical" evidence="1">
    <location>
        <begin position="105"/>
        <end position="126"/>
    </location>
</feature>
<keyword evidence="1" id="KW-0472">Membrane</keyword>
<organism evidence="2">
    <name type="scientific">uncultured delta proteobacterium</name>
    <dbReference type="NCBI Taxonomy" id="34034"/>
    <lineage>
        <taxon>Bacteria</taxon>
        <taxon>Deltaproteobacteria</taxon>
        <taxon>environmental samples</taxon>
    </lineage>
</organism>
<gene>
    <name evidence="2" type="ORF">KL86DPRO_10065</name>
</gene>
<dbReference type="AlphaFoldDB" id="A0A212ITY0"/>
<proteinExistence type="predicted"/>
<evidence type="ECO:0000256" key="1">
    <source>
        <dbReference type="SAM" id="Phobius"/>
    </source>
</evidence>
<accession>A0A212ITY0</accession>
<evidence type="ECO:0000313" key="2">
    <source>
        <dbReference type="EMBL" id="SBV90652.1"/>
    </source>
</evidence>
<keyword evidence="1" id="KW-0812">Transmembrane</keyword>
<reference evidence="2" key="1">
    <citation type="submission" date="2016-04" db="EMBL/GenBank/DDBJ databases">
        <authorList>
            <person name="Evans L.H."/>
            <person name="Alamgir A."/>
            <person name="Owens N."/>
            <person name="Weber N.D."/>
            <person name="Virtaneva K."/>
            <person name="Barbian K."/>
            <person name="Babar A."/>
            <person name="Rosenke K."/>
        </authorList>
    </citation>
    <scope>NUCLEOTIDE SEQUENCE</scope>
    <source>
        <strain evidence="2">86</strain>
    </source>
</reference>
<keyword evidence="1" id="KW-1133">Transmembrane helix</keyword>
<dbReference type="EMBL" id="FLUQ01000001">
    <property type="protein sequence ID" value="SBV90652.1"/>
    <property type="molecule type" value="Genomic_DNA"/>
</dbReference>
<feature type="transmembrane region" description="Helical" evidence="1">
    <location>
        <begin position="44"/>
        <end position="63"/>
    </location>
</feature>
<sequence>MDADYQDLLAKPKFCKTRMLFLVAGLYNFGIAGFFLMTNPLGDAFSLVHLAVALLFVFGVLFCNIAANPVRYKKLIPYAILRNLAYCGLAGWYCHKGQLPIQWLVPGIVDLVLLVLFLIIWVRLFWEEDDI</sequence>
<name>A0A212ITY0_9DELT</name>
<feature type="transmembrane region" description="Helical" evidence="1">
    <location>
        <begin position="20"/>
        <end position="38"/>
    </location>
</feature>